<feature type="compositionally biased region" description="Low complexity" evidence="5">
    <location>
        <begin position="376"/>
        <end position="389"/>
    </location>
</feature>
<keyword evidence="2 6" id="KW-0812">Transmembrane</keyword>
<dbReference type="GO" id="GO:0016020">
    <property type="term" value="C:membrane"/>
    <property type="evidence" value="ECO:0007669"/>
    <property type="project" value="UniProtKB-SubCell"/>
</dbReference>
<feature type="transmembrane region" description="Helical" evidence="6">
    <location>
        <begin position="12"/>
        <end position="32"/>
    </location>
</feature>
<gene>
    <name evidence="8" type="ORF">ElyMa_004323900</name>
</gene>
<keyword evidence="9" id="KW-1185">Reference proteome</keyword>
<dbReference type="AlphaFoldDB" id="A0AAV4H187"/>
<feature type="transmembrane region" description="Helical" evidence="6">
    <location>
        <begin position="449"/>
        <end position="466"/>
    </location>
</feature>
<feature type="transmembrane region" description="Helical" evidence="6">
    <location>
        <begin position="188"/>
        <end position="209"/>
    </location>
</feature>
<evidence type="ECO:0000256" key="3">
    <source>
        <dbReference type="ARBA" id="ARBA00022989"/>
    </source>
</evidence>
<evidence type="ECO:0000313" key="8">
    <source>
        <dbReference type="EMBL" id="GFR91284.1"/>
    </source>
</evidence>
<dbReference type="EMBL" id="BMAT01008726">
    <property type="protein sequence ID" value="GFR91284.1"/>
    <property type="molecule type" value="Genomic_DNA"/>
</dbReference>
<name>A0AAV4H187_9GAST</name>
<dbReference type="Pfam" id="PF00001">
    <property type="entry name" value="7tm_1"/>
    <property type="match status" value="1"/>
</dbReference>
<feature type="transmembrane region" description="Helical" evidence="6">
    <location>
        <begin position="133"/>
        <end position="156"/>
    </location>
</feature>
<dbReference type="Gene3D" id="1.20.1070.10">
    <property type="entry name" value="Rhodopsin 7-helix transmembrane proteins"/>
    <property type="match status" value="2"/>
</dbReference>
<dbReference type="InterPro" id="IPR000276">
    <property type="entry name" value="GPCR_Rhodpsn"/>
</dbReference>
<feature type="non-terminal residue" evidence="8">
    <location>
        <position position="1"/>
    </location>
</feature>
<evidence type="ECO:0000256" key="5">
    <source>
        <dbReference type="SAM" id="MobiDB-lite"/>
    </source>
</evidence>
<evidence type="ECO:0000259" key="7">
    <source>
        <dbReference type="PROSITE" id="PS50262"/>
    </source>
</evidence>
<dbReference type="PROSITE" id="PS50262">
    <property type="entry name" value="G_PROTEIN_RECEP_F1_2"/>
    <property type="match status" value="1"/>
</dbReference>
<comment type="subcellular location">
    <subcellularLocation>
        <location evidence="1">Membrane</location>
    </subcellularLocation>
</comment>
<dbReference type="GO" id="GO:0004930">
    <property type="term" value="F:G protein-coupled receptor activity"/>
    <property type="evidence" value="ECO:0007669"/>
    <property type="project" value="InterPro"/>
</dbReference>
<protein>
    <submittedName>
        <fullName evidence="8">Phorbol ester/diacylglycerol-binding protein unc-13</fullName>
    </submittedName>
</protein>
<evidence type="ECO:0000256" key="2">
    <source>
        <dbReference type="ARBA" id="ARBA00022692"/>
    </source>
</evidence>
<keyword evidence="3 6" id="KW-1133">Transmembrane helix</keyword>
<dbReference type="InterPro" id="IPR017452">
    <property type="entry name" value="GPCR_Rhodpsn_7TM"/>
</dbReference>
<proteinExistence type="predicted"/>
<evidence type="ECO:0000313" key="9">
    <source>
        <dbReference type="Proteomes" id="UP000762676"/>
    </source>
</evidence>
<feature type="domain" description="G-protein coupled receptors family 1 profile" evidence="7">
    <location>
        <begin position="23"/>
        <end position="465"/>
    </location>
</feature>
<sequence length="493" mass="55050">IFVIVQDIMMKAQFGIFPLALFINMINISVFLKMGVKDAMTLSLLSLSISDFLELCIGTTLITLDAIRSSPLESRAERYVDLVGLYYWIVLFALIGQSTSTNITTLIALERCLCVVAPFKLKSIVTMKRTSIAILCVVVFGVMCNLPNFLTAHFVLVFNPRLNVTRVEVLLLKERRLAEEMVLVFNHWILYPISVVIVVTSSVIMIRGLRQSAKFRQNQRVRQVEEAEGLSRVKGRVRPETGGLATPTLTPGVSSHQQGIIKDMVEEKHDRETSRGRISAGSRNHGIKHGADGISGNGKTHIATNCSSSDCVVNENKGSKCTSYNSRDEKSAINISDAETNDNYKDGIKDVFTSKVRKRLGKESLTSHAQGPDIEPAAAAASTPANNTTRPRPLISRNNIRLVKMLLVVASVTAVFHVISILIGLWFIFERELKPDGYYSNAFNVVVKGAQIYYAFSMSINIFVYIKYNRKFRQTFLAMWFRVFPCFKLASDD</sequence>
<evidence type="ECO:0000256" key="6">
    <source>
        <dbReference type="SAM" id="Phobius"/>
    </source>
</evidence>
<comment type="caution">
    <text evidence="8">The sequence shown here is derived from an EMBL/GenBank/DDBJ whole genome shotgun (WGS) entry which is preliminary data.</text>
</comment>
<feature type="transmembrane region" description="Helical" evidence="6">
    <location>
        <begin position="44"/>
        <end position="67"/>
    </location>
</feature>
<feature type="region of interest" description="Disordered" evidence="5">
    <location>
        <begin position="362"/>
        <end position="390"/>
    </location>
</feature>
<keyword evidence="4 6" id="KW-0472">Membrane</keyword>
<evidence type="ECO:0000256" key="1">
    <source>
        <dbReference type="ARBA" id="ARBA00004370"/>
    </source>
</evidence>
<dbReference type="PANTHER" id="PTHR46641">
    <property type="entry name" value="FMRFAMIDE RECEPTOR-RELATED"/>
    <property type="match status" value="1"/>
</dbReference>
<accession>A0AAV4H187</accession>
<organism evidence="8 9">
    <name type="scientific">Elysia marginata</name>
    <dbReference type="NCBI Taxonomy" id="1093978"/>
    <lineage>
        <taxon>Eukaryota</taxon>
        <taxon>Metazoa</taxon>
        <taxon>Spiralia</taxon>
        <taxon>Lophotrochozoa</taxon>
        <taxon>Mollusca</taxon>
        <taxon>Gastropoda</taxon>
        <taxon>Heterobranchia</taxon>
        <taxon>Euthyneura</taxon>
        <taxon>Panpulmonata</taxon>
        <taxon>Sacoglossa</taxon>
        <taxon>Placobranchoidea</taxon>
        <taxon>Plakobranchidae</taxon>
        <taxon>Elysia</taxon>
    </lineage>
</organism>
<dbReference type="SUPFAM" id="SSF81321">
    <property type="entry name" value="Family A G protein-coupled receptor-like"/>
    <property type="match status" value="1"/>
</dbReference>
<reference evidence="8 9" key="1">
    <citation type="journal article" date="2021" name="Elife">
        <title>Chloroplast acquisition without the gene transfer in kleptoplastic sea slugs, Plakobranchus ocellatus.</title>
        <authorList>
            <person name="Maeda T."/>
            <person name="Takahashi S."/>
            <person name="Yoshida T."/>
            <person name="Shimamura S."/>
            <person name="Takaki Y."/>
            <person name="Nagai Y."/>
            <person name="Toyoda A."/>
            <person name="Suzuki Y."/>
            <person name="Arimoto A."/>
            <person name="Ishii H."/>
            <person name="Satoh N."/>
            <person name="Nishiyama T."/>
            <person name="Hasebe M."/>
            <person name="Maruyama T."/>
            <person name="Minagawa J."/>
            <person name="Obokata J."/>
            <person name="Shigenobu S."/>
        </authorList>
    </citation>
    <scope>NUCLEOTIDE SEQUENCE [LARGE SCALE GENOMIC DNA]</scope>
</reference>
<evidence type="ECO:0000256" key="4">
    <source>
        <dbReference type="ARBA" id="ARBA00023136"/>
    </source>
</evidence>
<dbReference type="Proteomes" id="UP000762676">
    <property type="component" value="Unassembled WGS sequence"/>
</dbReference>
<dbReference type="PANTHER" id="PTHR46641:SF2">
    <property type="entry name" value="FMRFAMIDE RECEPTOR"/>
    <property type="match status" value="1"/>
</dbReference>
<dbReference type="InterPro" id="IPR052954">
    <property type="entry name" value="GPCR-Ligand_Int"/>
</dbReference>
<feature type="region of interest" description="Disordered" evidence="5">
    <location>
        <begin position="267"/>
        <end position="297"/>
    </location>
</feature>
<feature type="transmembrane region" description="Helical" evidence="6">
    <location>
        <begin position="405"/>
        <end position="429"/>
    </location>
</feature>